<feature type="compositionally biased region" description="Basic and acidic residues" evidence="1">
    <location>
        <begin position="116"/>
        <end position="141"/>
    </location>
</feature>
<proteinExistence type="predicted"/>
<evidence type="ECO:0000256" key="1">
    <source>
        <dbReference type="SAM" id="MobiDB-lite"/>
    </source>
</evidence>
<dbReference type="AlphaFoldDB" id="A0AAU9JJY0"/>
<evidence type="ECO:0000313" key="2">
    <source>
        <dbReference type="EMBL" id="CAG9323795.1"/>
    </source>
</evidence>
<dbReference type="Proteomes" id="UP001162131">
    <property type="component" value="Unassembled WGS sequence"/>
</dbReference>
<accession>A0AAU9JJY0</accession>
<feature type="region of interest" description="Disordered" evidence="1">
    <location>
        <begin position="116"/>
        <end position="142"/>
    </location>
</feature>
<reference evidence="2" key="1">
    <citation type="submission" date="2021-09" db="EMBL/GenBank/DDBJ databases">
        <authorList>
            <consortium name="AG Swart"/>
            <person name="Singh M."/>
            <person name="Singh A."/>
            <person name="Seah K."/>
            <person name="Emmerich C."/>
        </authorList>
    </citation>
    <scope>NUCLEOTIDE SEQUENCE</scope>
    <source>
        <strain evidence="2">ATCC30299</strain>
    </source>
</reference>
<gene>
    <name evidence="2" type="ORF">BSTOLATCC_MIC34831</name>
</gene>
<feature type="region of interest" description="Disordered" evidence="1">
    <location>
        <begin position="20"/>
        <end position="47"/>
    </location>
</feature>
<sequence>MYSKFGKVCTERFQILKHKEEILSGKSPKKSIKTQPPRAHSQQLSPEKLQEILRENISIDLPDEKPSPKQSCAFMSQTREEFYKANGSKSPAPPCNHYDARYKLVDKQPRKIDFSERPKTASRVMKETKLSDFESPPEKPRSKIKGAISLEKQLPRPSIVKMTSDVNEKRFEAYEDMPNVCGKYRRVSTPDIGKARARDSKFLQEEVFPTYNSSYKLISDDLGKVASFEKYSPRKPILLSHLTNMHGYKVNYGMVEKRVRSPDFKRTGSRPDSASPLPLYMKQMNSRASLNILNEKMLEMNSALDLSRISLSGSPVRLRTPNLSMIY</sequence>
<keyword evidence="3" id="KW-1185">Reference proteome</keyword>
<protein>
    <submittedName>
        <fullName evidence="2">Uncharacterized protein</fullName>
    </submittedName>
</protein>
<evidence type="ECO:0000313" key="3">
    <source>
        <dbReference type="Proteomes" id="UP001162131"/>
    </source>
</evidence>
<dbReference type="EMBL" id="CAJZBQ010000035">
    <property type="protein sequence ID" value="CAG9323795.1"/>
    <property type="molecule type" value="Genomic_DNA"/>
</dbReference>
<comment type="caution">
    <text evidence="2">The sequence shown here is derived from an EMBL/GenBank/DDBJ whole genome shotgun (WGS) entry which is preliminary data.</text>
</comment>
<name>A0AAU9JJY0_9CILI</name>
<organism evidence="2 3">
    <name type="scientific">Blepharisma stoltei</name>
    <dbReference type="NCBI Taxonomy" id="1481888"/>
    <lineage>
        <taxon>Eukaryota</taxon>
        <taxon>Sar</taxon>
        <taxon>Alveolata</taxon>
        <taxon>Ciliophora</taxon>
        <taxon>Postciliodesmatophora</taxon>
        <taxon>Heterotrichea</taxon>
        <taxon>Heterotrichida</taxon>
        <taxon>Blepharismidae</taxon>
        <taxon>Blepharisma</taxon>
    </lineage>
</organism>